<dbReference type="Pfam" id="PF01641">
    <property type="entry name" value="SelR"/>
    <property type="match status" value="1"/>
</dbReference>
<gene>
    <name evidence="6" type="ORF">thalar_01773</name>
</gene>
<name>S9QGG4_9RHOB</name>
<accession>S9QGG4</accession>
<comment type="caution">
    <text evidence="6">The sequence shown here is derived from an EMBL/GenBank/DDBJ whole genome shotgun (WGS) entry which is preliminary data.</text>
</comment>
<keyword evidence="7" id="KW-1185">Reference proteome</keyword>
<sequence>MPSIINTSLNRRRFFAYSSAAALTAGTSSSALALDSEGGSTFEYEITRTDAEWRERLNPLEYAILREGKTEKQKTSPLWNKTDEGTYHCRGCDLPSFDGSWKVVLEKGWAFFYHAIPNNVLMGIDGVVTEYGDMAAGYAATPEIHCRRCGSHLGHFLIVEGIQTHCINGTSLVFKPVTA</sequence>
<dbReference type="AlphaFoldDB" id="S9QGG4"/>
<dbReference type="InterPro" id="IPR011057">
    <property type="entry name" value="Mss4-like_sf"/>
</dbReference>
<dbReference type="SUPFAM" id="SSF51316">
    <property type="entry name" value="Mss4-like"/>
    <property type="match status" value="1"/>
</dbReference>
<dbReference type="InterPro" id="IPR006311">
    <property type="entry name" value="TAT_signal"/>
</dbReference>
<dbReference type="RefSeq" id="WP_021100337.1">
    <property type="nucleotide sequence ID" value="NZ_KE557306.1"/>
</dbReference>
<evidence type="ECO:0000256" key="4">
    <source>
        <dbReference type="SAM" id="SignalP"/>
    </source>
</evidence>
<dbReference type="GO" id="GO:0006979">
    <property type="term" value="P:response to oxidative stress"/>
    <property type="evidence" value="ECO:0007669"/>
    <property type="project" value="InterPro"/>
</dbReference>
<proteinExistence type="predicted"/>
<evidence type="ECO:0000313" key="6">
    <source>
        <dbReference type="EMBL" id="EPX78957.1"/>
    </source>
</evidence>
<evidence type="ECO:0000256" key="3">
    <source>
        <dbReference type="ARBA" id="ARBA00048488"/>
    </source>
</evidence>
<dbReference type="PROSITE" id="PS51318">
    <property type="entry name" value="TAT"/>
    <property type="match status" value="1"/>
</dbReference>
<evidence type="ECO:0000313" key="7">
    <source>
        <dbReference type="Proteomes" id="UP000015351"/>
    </source>
</evidence>
<dbReference type="PANTHER" id="PTHR10173:SF57">
    <property type="entry name" value="PEPTIDE-METHIONINE (R)-S-OXIDE REDUCTASE"/>
    <property type="match status" value="1"/>
</dbReference>
<dbReference type="GO" id="GO:0005737">
    <property type="term" value="C:cytoplasm"/>
    <property type="evidence" value="ECO:0007669"/>
    <property type="project" value="TreeGrafter"/>
</dbReference>
<dbReference type="EMBL" id="AONI01000010">
    <property type="protein sequence ID" value="EPX78957.1"/>
    <property type="molecule type" value="Genomic_DNA"/>
</dbReference>
<keyword evidence="4" id="KW-0732">Signal</keyword>
<feature type="chain" id="PRO_5004555081" description="peptide-methionine (R)-S-oxide reductase" evidence="4">
    <location>
        <begin position="34"/>
        <end position="179"/>
    </location>
</feature>
<feature type="domain" description="MsrB" evidence="5">
    <location>
        <begin position="50"/>
        <end position="177"/>
    </location>
</feature>
<dbReference type="GO" id="GO:0030091">
    <property type="term" value="P:protein repair"/>
    <property type="evidence" value="ECO:0007669"/>
    <property type="project" value="InterPro"/>
</dbReference>
<organism evidence="6 7">
    <name type="scientific">Litoreibacter arenae DSM 19593</name>
    <dbReference type="NCBI Taxonomy" id="1123360"/>
    <lineage>
        <taxon>Bacteria</taxon>
        <taxon>Pseudomonadati</taxon>
        <taxon>Pseudomonadota</taxon>
        <taxon>Alphaproteobacteria</taxon>
        <taxon>Rhodobacterales</taxon>
        <taxon>Roseobacteraceae</taxon>
        <taxon>Litoreibacter</taxon>
    </lineage>
</organism>
<dbReference type="PROSITE" id="PS51790">
    <property type="entry name" value="MSRB"/>
    <property type="match status" value="1"/>
</dbReference>
<dbReference type="InterPro" id="IPR028427">
    <property type="entry name" value="Met_Sox_Rdtase_MsrB"/>
</dbReference>
<evidence type="ECO:0000256" key="1">
    <source>
        <dbReference type="ARBA" id="ARBA00012499"/>
    </source>
</evidence>
<evidence type="ECO:0000256" key="2">
    <source>
        <dbReference type="ARBA" id="ARBA00023002"/>
    </source>
</evidence>
<dbReference type="InterPro" id="IPR002579">
    <property type="entry name" value="Met_Sox_Rdtase_MsrB_dom"/>
</dbReference>
<feature type="signal peptide" evidence="4">
    <location>
        <begin position="1"/>
        <end position="33"/>
    </location>
</feature>
<reference evidence="7" key="1">
    <citation type="journal article" date="2013" name="Stand. Genomic Sci.">
        <title>Genome sequence of the Litoreibacter arenae type strain (DSM 19593(T)), a member of the Roseobacter clade isolated from sea sand.</title>
        <authorList>
            <person name="Riedel T."/>
            <person name="Fiebig A."/>
            <person name="Petersen J."/>
            <person name="Gronow S."/>
            <person name="Kyrpides N.C."/>
            <person name="Goker M."/>
            <person name="Klenk H.P."/>
        </authorList>
    </citation>
    <scope>NUCLEOTIDE SEQUENCE [LARGE SCALE GENOMIC DNA]</scope>
    <source>
        <strain evidence="7">DSM 19593</strain>
    </source>
</reference>
<dbReference type="HOGENOM" id="CLU_031040_8_2_5"/>
<dbReference type="Proteomes" id="UP000015351">
    <property type="component" value="Unassembled WGS sequence"/>
</dbReference>
<dbReference type="eggNOG" id="COG0229">
    <property type="taxonomic scope" value="Bacteria"/>
</dbReference>
<dbReference type="Gene3D" id="2.170.150.20">
    <property type="entry name" value="Peptide methionine sulfoxide reductase"/>
    <property type="match status" value="1"/>
</dbReference>
<dbReference type="PANTHER" id="PTHR10173">
    <property type="entry name" value="METHIONINE SULFOXIDE REDUCTASE"/>
    <property type="match status" value="1"/>
</dbReference>
<dbReference type="STRING" id="1123360.thalar_01773"/>
<keyword evidence="2 6" id="KW-0560">Oxidoreductase</keyword>
<dbReference type="GO" id="GO:0033743">
    <property type="term" value="F:peptide-methionine (R)-S-oxide reductase activity"/>
    <property type="evidence" value="ECO:0007669"/>
    <property type="project" value="UniProtKB-EC"/>
</dbReference>
<dbReference type="PATRIC" id="fig|1123360.3.peg.1757"/>
<dbReference type="EC" id="1.8.4.12" evidence="1"/>
<protein>
    <recommendedName>
        <fullName evidence="1">peptide-methionine (R)-S-oxide reductase</fullName>
        <ecNumber evidence="1">1.8.4.12</ecNumber>
    </recommendedName>
</protein>
<comment type="catalytic activity">
    <reaction evidence="3">
        <text>L-methionyl-[protein] + [thioredoxin]-disulfide + H2O = L-methionyl-(R)-S-oxide-[protein] + [thioredoxin]-dithiol</text>
        <dbReference type="Rhea" id="RHEA:24164"/>
        <dbReference type="Rhea" id="RHEA-COMP:10698"/>
        <dbReference type="Rhea" id="RHEA-COMP:10700"/>
        <dbReference type="Rhea" id="RHEA-COMP:12313"/>
        <dbReference type="Rhea" id="RHEA-COMP:12314"/>
        <dbReference type="ChEBI" id="CHEBI:15377"/>
        <dbReference type="ChEBI" id="CHEBI:16044"/>
        <dbReference type="ChEBI" id="CHEBI:29950"/>
        <dbReference type="ChEBI" id="CHEBI:45764"/>
        <dbReference type="ChEBI" id="CHEBI:50058"/>
        <dbReference type="EC" id="1.8.4.12"/>
    </reaction>
</comment>
<evidence type="ECO:0000259" key="5">
    <source>
        <dbReference type="PROSITE" id="PS51790"/>
    </source>
</evidence>